<feature type="domain" description="RING-type" evidence="16">
    <location>
        <begin position="133"/>
        <end position="175"/>
    </location>
</feature>
<evidence type="ECO:0000313" key="19">
    <source>
        <dbReference type="Proteomes" id="UP000006727"/>
    </source>
</evidence>
<feature type="transmembrane region" description="Helical" evidence="15">
    <location>
        <begin position="32"/>
        <end position="53"/>
    </location>
</feature>
<dbReference type="Pfam" id="PF13639">
    <property type="entry name" value="zf-RING_2"/>
    <property type="match status" value="1"/>
</dbReference>
<dbReference type="PROSITE" id="PS50089">
    <property type="entry name" value="ZF_RING_2"/>
    <property type="match status" value="1"/>
</dbReference>
<evidence type="ECO:0000256" key="10">
    <source>
        <dbReference type="ARBA" id="ARBA00022833"/>
    </source>
</evidence>
<dbReference type="SUPFAM" id="SSF57850">
    <property type="entry name" value="RING/U-box"/>
    <property type="match status" value="1"/>
</dbReference>
<feature type="region of interest" description="Disordered" evidence="14">
    <location>
        <begin position="182"/>
        <end position="203"/>
    </location>
</feature>
<keyword evidence="19" id="KW-1185">Reference proteome</keyword>
<evidence type="ECO:0000313" key="17">
    <source>
        <dbReference type="EMBL" id="PNR42156.1"/>
    </source>
</evidence>
<dbReference type="OMA" id="HHYIATT"/>
<gene>
    <name evidence="18" type="primary">LOC112290335</name>
    <name evidence="17" type="ORF">PHYPA_016985</name>
</gene>
<dbReference type="FunFam" id="3.30.40.10:FF:000187">
    <property type="entry name" value="E3 ubiquitin-protein ligase ATL6"/>
    <property type="match status" value="1"/>
</dbReference>
<evidence type="ECO:0000256" key="8">
    <source>
        <dbReference type="ARBA" id="ARBA00022771"/>
    </source>
</evidence>
<dbReference type="RefSeq" id="XP_024392268.1">
    <property type="nucleotide sequence ID" value="XM_024536500.2"/>
</dbReference>
<reference evidence="17 19" key="1">
    <citation type="journal article" date="2008" name="Science">
        <title>The Physcomitrella genome reveals evolutionary insights into the conquest of land by plants.</title>
        <authorList>
            <person name="Rensing S."/>
            <person name="Lang D."/>
            <person name="Zimmer A."/>
            <person name="Terry A."/>
            <person name="Salamov A."/>
            <person name="Shapiro H."/>
            <person name="Nishiyama T."/>
            <person name="Perroud P.-F."/>
            <person name="Lindquist E."/>
            <person name="Kamisugi Y."/>
            <person name="Tanahashi T."/>
            <person name="Sakakibara K."/>
            <person name="Fujita T."/>
            <person name="Oishi K."/>
            <person name="Shin-I T."/>
            <person name="Kuroki Y."/>
            <person name="Toyoda A."/>
            <person name="Suzuki Y."/>
            <person name="Hashimoto A."/>
            <person name="Yamaguchi K."/>
            <person name="Sugano A."/>
            <person name="Kohara Y."/>
            <person name="Fujiyama A."/>
            <person name="Anterola A."/>
            <person name="Aoki S."/>
            <person name="Ashton N."/>
            <person name="Barbazuk W.B."/>
            <person name="Barker E."/>
            <person name="Bennetzen J."/>
            <person name="Bezanilla M."/>
            <person name="Blankenship R."/>
            <person name="Cho S.H."/>
            <person name="Dutcher S."/>
            <person name="Estelle M."/>
            <person name="Fawcett J.A."/>
            <person name="Gundlach H."/>
            <person name="Hanada K."/>
            <person name="Heyl A."/>
            <person name="Hicks K.A."/>
            <person name="Hugh J."/>
            <person name="Lohr M."/>
            <person name="Mayer K."/>
            <person name="Melkozernov A."/>
            <person name="Murata T."/>
            <person name="Nelson D."/>
            <person name="Pils B."/>
            <person name="Prigge M."/>
            <person name="Reiss B."/>
            <person name="Renner T."/>
            <person name="Rombauts S."/>
            <person name="Rushton P."/>
            <person name="Sanderfoot A."/>
            <person name="Schween G."/>
            <person name="Shiu S.-H."/>
            <person name="Stueber K."/>
            <person name="Theodoulou F.L."/>
            <person name="Tu H."/>
            <person name="Van de Peer Y."/>
            <person name="Verrier P.J."/>
            <person name="Waters E."/>
            <person name="Wood A."/>
            <person name="Yang L."/>
            <person name="Cove D."/>
            <person name="Cuming A."/>
            <person name="Hasebe M."/>
            <person name="Lucas S."/>
            <person name="Mishler D.B."/>
            <person name="Reski R."/>
            <person name="Grigoriev I."/>
            <person name="Quatrano R.S."/>
            <person name="Boore J.L."/>
        </authorList>
    </citation>
    <scope>NUCLEOTIDE SEQUENCE [LARGE SCALE GENOMIC DNA]</scope>
    <source>
        <strain evidence="18 19">cv. Gransden 2004</strain>
    </source>
</reference>
<dbReference type="EC" id="2.3.2.27" evidence="4"/>
<dbReference type="STRING" id="3218.A0A2K1JLA7"/>
<keyword evidence="9" id="KW-0833">Ubl conjugation pathway</keyword>
<comment type="catalytic activity">
    <reaction evidence="1">
        <text>S-ubiquitinyl-[E2 ubiquitin-conjugating enzyme]-L-cysteine + [acceptor protein]-L-lysine = [E2 ubiquitin-conjugating enzyme]-L-cysteine + N(6)-ubiquitinyl-[acceptor protein]-L-lysine.</text>
        <dbReference type="EC" id="2.3.2.27"/>
    </reaction>
</comment>
<dbReference type="EnsemblPlants" id="Pp3c13_4710V3.3">
    <property type="protein sequence ID" value="PAC:32930077.CDS.1"/>
    <property type="gene ID" value="Pp3c13_4710"/>
</dbReference>
<dbReference type="Proteomes" id="UP000006727">
    <property type="component" value="Chromosome 13"/>
</dbReference>
<dbReference type="PANTHER" id="PTHR46913">
    <property type="entry name" value="RING-H2 FINGER PROTEIN ATL16"/>
    <property type="match status" value="1"/>
</dbReference>
<evidence type="ECO:0000256" key="4">
    <source>
        <dbReference type="ARBA" id="ARBA00012483"/>
    </source>
</evidence>
<dbReference type="CDD" id="cd16461">
    <property type="entry name" value="RING-H2_EL5-like"/>
    <property type="match status" value="1"/>
</dbReference>
<dbReference type="PaxDb" id="3218-PP1S133_51V6.1"/>
<dbReference type="PANTHER" id="PTHR46913:SF1">
    <property type="entry name" value="RING-H2 FINGER PROTEIN ATL16"/>
    <property type="match status" value="1"/>
</dbReference>
<evidence type="ECO:0000313" key="18">
    <source>
        <dbReference type="EnsemblPlants" id="PAC:32930075.CDS.1"/>
    </source>
</evidence>
<evidence type="ECO:0000259" key="16">
    <source>
        <dbReference type="PROSITE" id="PS50089"/>
    </source>
</evidence>
<dbReference type="GO" id="GO:0008270">
    <property type="term" value="F:zinc ion binding"/>
    <property type="evidence" value="ECO:0007669"/>
    <property type="project" value="UniProtKB-KW"/>
</dbReference>
<evidence type="ECO:0000256" key="5">
    <source>
        <dbReference type="ARBA" id="ARBA00022679"/>
    </source>
</evidence>
<dbReference type="Gramene" id="Pp3c13_4710V3.1">
    <property type="protein sequence ID" value="PAC:32930075.CDS.1"/>
    <property type="gene ID" value="Pp3c13_4710"/>
</dbReference>
<reference evidence="17 19" key="2">
    <citation type="journal article" date="2018" name="Plant J.">
        <title>The Physcomitrella patens chromosome-scale assembly reveals moss genome structure and evolution.</title>
        <authorList>
            <person name="Lang D."/>
            <person name="Ullrich K.K."/>
            <person name="Murat F."/>
            <person name="Fuchs J."/>
            <person name="Jenkins J."/>
            <person name="Haas F.B."/>
            <person name="Piednoel M."/>
            <person name="Gundlach H."/>
            <person name="Van Bel M."/>
            <person name="Meyberg R."/>
            <person name="Vives C."/>
            <person name="Morata J."/>
            <person name="Symeonidi A."/>
            <person name="Hiss M."/>
            <person name="Muchero W."/>
            <person name="Kamisugi Y."/>
            <person name="Saleh O."/>
            <person name="Blanc G."/>
            <person name="Decker E.L."/>
            <person name="van Gessel N."/>
            <person name="Grimwood J."/>
            <person name="Hayes R.D."/>
            <person name="Graham S.W."/>
            <person name="Gunter L.E."/>
            <person name="McDaniel S.F."/>
            <person name="Hoernstein S.N.W."/>
            <person name="Larsson A."/>
            <person name="Li F.W."/>
            <person name="Perroud P.F."/>
            <person name="Phillips J."/>
            <person name="Ranjan P."/>
            <person name="Rokshar D.S."/>
            <person name="Rothfels C.J."/>
            <person name="Schneider L."/>
            <person name="Shu S."/>
            <person name="Stevenson D.W."/>
            <person name="Thummler F."/>
            <person name="Tillich M."/>
            <person name="Villarreal Aguilar J.C."/>
            <person name="Widiez T."/>
            <person name="Wong G.K."/>
            <person name="Wymore A."/>
            <person name="Zhang Y."/>
            <person name="Zimmer A.D."/>
            <person name="Quatrano R.S."/>
            <person name="Mayer K.F.X."/>
            <person name="Goodstein D."/>
            <person name="Casacuberta J.M."/>
            <person name="Vandepoele K."/>
            <person name="Reski R."/>
            <person name="Cuming A.C."/>
            <person name="Tuskan G.A."/>
            <person name="Maumus F."/>
            <person name="Salse J."/>
            <person name="Schmutz J."/>
            <person name="Rensing S.A."/>
        </authorList>
    </citation>
    <scope>NUCLEOTIDE SEQUENCE [LARGE SCALE GENOMIC DNA]</scope>
    <source>
        <strain evidence="18 19">cv. Gransden 2004</strain>
    </source>
</reference>
<dbReference type="EnsemblPlants" id="Pp3c13_4710V3.2">
    <property type="protein sequence ID" value="PAC:32930076.CDS.1"/>
    <property type="gene ID" value="Pp3c13_4710"/>
</dbReference>
<organism evidence="17">
    <name type="scientific">Physcomitrium patens</name>
    <name type="common">Spreading-leaved earth moss</name>
    <name type="synonym">Physcomitrella patens</name>
    <dbReference type="NCBI Taxonomy" id="3218"/>
    <lineage>
        <taxon>Eukaryota</taxon>
        <taxon>Viridiplantae</taxon>
        <taxon>Streptophyta</taxon>
        <taxon>Embryophyta</taxon>
        <taxon>Bryophyta</taxon>
        <taxon>Bryophytina</taxon>
        <taxon>Bryopsida</taxon>
        <taxon>Funariidae</taxon>
        <taxon>Funariales</taxon>
        <taxon>Funariaceae</taxon>
        <taxon>Physcomitrium</taxon>
    </lineage>
</organism>
<keyword evidence="6 15" id="KW-0812">Transmembrane</keyword>
<keyword evidence="7" id="KW-0479">Metal-binding</keyword>
<keyword evidence="11 15" id="KW-1133">Transmembrane helix</keyword>
<evidence type="ECO:0000256" key="1">
    <source>
        <dbReference type="ARBA" id="ARBA00000900"/>
    </source>
</evidence>
<dbReference type="Gramene" id="Pp3c13_4710V3.2">
    <property type="protein sequence ID" value="PAC:32930076.CDS.1"/>
    <property type="gene ID" value="Pp3c13_4710"/>
</dbReference>
<dbReference type="InterPro" id="IPR001841">
    <property type="entry name" value="Znf_RING"/>
</dbReference>
<evidence type="ECO:0000256" key="3">
    <source>
        <dbReference type="ARBA" id="ARBA00004906"/>
    </source>
</evidence>
<feature type="compositionally biased region" description="Low complexity" evidence="14">
    <location>
        <begin position="183"/>
        <end position="196"/>
    </location>
</feature>
<dbReference type="GeneID" id="112290335"/>
<keyword evidence="12 15" id="KW-0472">Membrane</keyword>
<keyword evidence="8 13" id="KW-0863">Zinc-finger</keyword>
<evidence type="ECO:0000256" key="6">
    <source>
        <dbReference type="ARBA" id="ARBA00022692"/>
    </source>
</evidence>
<dbReference type="GO" id="GO:0016020">
    <property type="term" value="C:membrane"/>
    <property type="evidence" value="ECO:0007669"/>
    <property type="project" value="UniProtKB-SubCell"/>
</dbReference>
<evidence type="ECO:0000256" key="15">
    <source>
        <dbReference type="SAM" id="Phobius"/>
    </source>
</evidence>
<dbReference type="GO" id="GO:0061630">
    <property type="term" value="F:ubiquitin protein ligase activity"/>
    <property type="evidence" value="ECO:0007669"/>
    <property type="project" value="UniProtKB-EC"/>
</dbReference>
<evidence type="ECO:0000256" key="9">
    <source>
        <dbReference type="ARBA" id="ARBA00022786"/>
    </source>
</evidence>
<sequence>MNSFTERHTARSTSTYQTEHLDGDKFIVTSKILLATFGVLFVVILFLTFLHLYTKWVSVETSASRHSGALGSYSFWPAWRRDRSSGLDETDGDMMEVSVIVGLDKSAVEALPTFRYQTDRSRVESAEIGVIDCVICLRDFENGEMGRTLPKCGHSFHLNCIDIWLYSSSTCPLCRAVLESTNEKSSTNSESASAQSCLHSDSTDLSRRFRGRVQPEQTILPQQSQPEQDAEQHTRTEPLPKSQQPLQSAQQQQETAKRADSIPANVLFWGTQSQHWSGDARFSNVVNTSFQLAPFQVAIDIDENPSTAHHDHHHHYIATTTTTTQHATTSDDLNSSLLASLVSPNSRASVSSRRLLSRSRLPHSGDYFHETSPVLSS</sequence>
<feature type="region of interest" description="Disordered" evidence="14">
    <location>
        <begin position="215"/>
        <end position="259"/>
    </location>
</feature>
<dbReference type="Gene3D" id="3.30.40.10">
    <property type="entry name" value="Zinc/RING finger domain, C3HC4 (zinc finger)"/>
    <property type="match status" value="1"/>
</dbReference>
<dbReference type="InterPro" id="IPR044600">
    <property type="entry name" value="ATL1/ATL16-like"/>
</dbReference>
<evidence type="ECO:0000256" key="14">
    <source>
        <dbReference type="SAM" id="MobiDB-lite"/>
    </source>
</evidence>
<evidence type="ECO:0000256" key="7">
    <source>
        <dbReference type="ARBA" id="ARBA00022723"/>
    </source>
</evidence>
<keyword evidence="5" id="KW-0808">Transferase</keyword>
<dbReference type="GO" id="GO:0016567">
    <property type="term" value="P:protein ubiquitination"/>
    <property type="evidence" value="ECO:0000318"/>
    <property type="project" value="GO_Central"/>
</dbReference>
<comment type="subcellular location">
    <subcellularLocation>
        <location evidence="2">Membrane</location>
        <topology evidence="2">Single-pass membrane protein</topology>
    </subcellularLocation>
</comment>
<evidence type="ECO:0000256" key="2">
    <source>
        <dbReference type="ARBA" id="ARBA00004167"/>
    </source>
</evidence>
<comment type="pathway">
    <text evidence="3">Protein modification; protein ubiquitination.</text>
</comment>
<dbReference type="Gramene" id="Pp3c13_4710V3.3">
    <property type="protein sequence ID" value="PAC:32930077.CDS.1"/>
    <property type="gene ID" value="Pp3c13_4710"/>
</dbReference>
<dbReference type="AlphaFoldDB" id="A0A2K1JLA7"/>
<evidence type="ECO:0000256" key="11">
    <source>
        <dbReference type="ARBA" id="ARBA00022989"/>
    </source>
</evidence>
<dbReference type="SMART" id="SM00184">
    <property type="entry name" value="RING"/>
    <property type="match status" value="1"/>
</dbReference>
<reference evidence="18" key="3">
    <citation type="submission" date="2020-12" db="UniProtKB">
        <authorList>
            <consortium name="EnsemblPlants"/>
        </authorList>
    </citation>
    <scope>IDENTIFICATION</scope>
</reference>
<feature type="compositionally biased region" description="Polar residues" evidence="14">
    <location>
        <begin position="215"/>
        <end position="227"/>
    </location>
</feature>
<proteinExistence type="predicted"/>
<dbReference type="OrthoDB" id="8062037at2759"/>
<dbReference type="EMBL" id="ABEU02000013">
    <property type="protein sequence ID" value="PNR42156.1"/>
    <property type="molecule type" value="Genomic_DNA"/>
</dbReference>
<name>A0A2K1JLA7_PHYPA</name>
<dbReference type="InterPro" id="IPR013083">
    <property type="entry name" value="Znf_RING/FYVE/PHD"/>
</dbReference>
<keyword evidence="10" id="KW-0862">Zinc</keyword>
<feature type="compositionally biased region" description="Low complexity" evidence="14">
    <location>
        <begin position="239"/>
        <end position="254"/>
    </location>
</feature>
<dbReference type="EnsemblPlants" id="Pp3c13_4710V3.1">
    <property type="protein sequence ID" value="PAC:32930075.CDS.1"/>
    <property type="gene ID" value="Pp3c13_4710"/>
</dbReference>
<accession>A0A2K1JLA7</accession>
<evidence type="ECO:0000256" key="12">
    <source>
        <dbReference type="ARBA" id="ARBA00023136"/>
    </source>
</evidence>
<protein>
    <recommendedName>
        <fullName evidence="4">RING-type E3 ubiquitin transferase</fullName>
        <ecNumber evidence="4">2.3.2.27</ecNumber>
    </recommendedName>
</protein>
<evidence type="ECO:0000256" key="13">
    <source>
        <dbReference type="PROSITE-ProRule" id="PRU00175"/>
    </source>
</evidence>